<sequence length="49" mass="5007">MASSYHIDTSTDSAAPITKSKVSNITQNVHPDANAGHSGAGLAAEHAFQ</sequence>
<gene>
    <name evidence="2" type="ORF">FOTG_14721</name>
</gene>
<protein>
    <submittedName>
        <fullName evidence="2">Uncharacterized protein</fullName>
    </submittedName>
</protein>
<dbReference type="EMBL" id="KK035218">
    <property type="protein sequence ID" value="EXM17008.1"/>
    <property type="molecule type" value="Genomic_DNA"/>
</dbReference>
<reference evidence="2" key="2">
    <citation type="submission" date="2014-03" db="EMBL/GenBank/DDBJ databases">
        <title>The Genome Annotation of Fusarium oxysporum Cotton.</title>
        <authorList>
            <consortium name="The Broad Institute Genomics Platform"/>
            <person name="Ma L.-J."/>
            <person name="Corby-Kistler H."/>
            <person name="Broz K."/>
            <person name="Gale L.R."/>
            <person name="Jonkers W."/>
            <person name="O'Donnell K."/>
            <person name="Ploetz R."/>
            <person name="Steinberg C."/>
            <person name="Schwartz D.C."/>
            <person name="VanEtten H."/>
            <person name="Zhou S."/>
            <person name="Young S.K."/>
            <person name="Zeng Q."/>
            <person name="Gargeya S."/>
            <person name="Fitzgerald M."/>
            <person name="Abouelleil A."/>
            <person name="Alvarado L."/>
            <person name="Chapman S.B."/>
            <person name="Gainer-Dewar J."/>
            <person name="Goldberg J."/>
            <person name="Griggs A."/>
            <person name="Gujja S."/>
            <person name="Hansen M."/>
            <person name="Howarth C."/>
            <person name="Imamovic A."/>
            <person name="Ireland A."/>
            <person name="Larimer J."/>
            <person name="McCowan C."/>
            <person name="Murphy C."/>
            <person name="Pearson M."/>
            <person name="Poon T.W."/>
            <person name="Priest M."/>
            <person name="Roberts A."/>
            <person name="Saif S."/>
            <person name="Shea T."/>
            <person name="Sykes S."/>
            <person name="Wortman J."/>
            <person name="Nusbaum C."/>
            <person name="Birren B."/>
        </authorList>
    </citation>
    <scope>NUCLEOTIDE SEQUENCE</scope>
    <source>
        <strain evidence="2">25433</strain>
    </source>
</reference>
<dbReference type="AlphaFoldDB" id="X0KTX0"/>
<organism evidence="2">
    <name type="scientific">Fusarium oxysporum f. sp. vasinfectum 25433</name>
    <dbReference type="NCBI Taxonomy" id="1089449"/>
    <lineage>
        <taxon>Eukaryota</taxon>
        <taxon>Fungi</taxon>
        <taxon>Dikarya</taxon>
        <taxon>Ascomycota</taxon>
        <taxon>Pezizomycotina</taxon>
        <taxon>Sordariomycetes</taxon>
        <taxon>Hypocreomycetidae</taxon>
        <taxon>Hypocreales</taxon>
        <taxon>Nectriaceae</taxon>
        <taxon>Fusarium</taxon>
        <taxon>Fusarium oxysporum species complex</taxon>
    </lineage>
</organism>
<proteinExistence type="predicted"/>
<evidence type="ECO:0000313" key="2">
    <source>
        <dbReference type="EMBL" id="EXM17008.1"/>
    </source>
</evidence>
<feature type="compositionally biased region" description="Polar residues" evidence="1">
    <location>
        <begin position="20"/>
        <end position="29"/>
    </location>
</feature>
<feature type="compositionally biased region" description="Polar residues" evidence="1">
    <location>
        <begin position="1"/>
        <end position="13"/>
    </location>
</feature>
<name>X0KTX0_FUSOX</name>
<dbReference type="HOGENOM" id="CLU_3143124_0_0_1"/>
<evidence type="ECO:0000256" key="1">
    <source>
        <dbReference type="SAM" id="MobiDB-lite"/>
    </source>
</evidence>
<accession>X0KTX0</accession>
<reference evidence="2" key="1">
    <citation type="submission" date="2011-11" db="EMBL/GenBank/DDBJ databases">
        <title>The Genome Sequence of Fusarium oxysporum Cotton.</title>
        <authorList>
            <consortium name="The Broad Institute Genome Sequencing Platform"/>
            <person name="Ma L.-J."/>
            <person name="Gale L.R."/>
            <person name="Schwartz D.C."/>
            <person name="Zhou S."/>
            <person name="Corby-Kistler H."/>
            <person name="Young S.K."/>
            <person name="Zeng Q."/>
            <person name="Gargeya S."/>
            <person name="Fitzgerald M."/>
            <person name="Haas B."/>
            <person name="Abouelleil A."/>
            <person name="Alvarado L."/>
            <person name="Arachchi H.M."/>
            <person name="Berlin A."/>
            <person name="Brown A."/>
            <person name="Chapman S.B."/>
            <person name="Chen Z."/>
            <person name="Dunbar C."/>
            <person name="Freedman E."/>
            <person name="Gearin G."/>
            <person name="Goldberg J."/>
            <person name="Griggs A."/>
            <person name="Gujja S."/>
            <person name="Heiman D."/>
            <person name="Howarth C."/>
            <person name="Larson L."/>
            <person name="Lui A."/>
            <person name="MacDonald P.J.P."/>
            <person name="Montmayeur A."/>
            <person name="Murphy C."/>
            <person name="Neiman D."/>
            <person name="Pearson M."/>
            <person name="Priest M."/>
            <person name="Roberts A."/>
            <person name="Saif S."/>
            <person name="Shea T."/>
            <person name="Shenoy N."/>
            <person name="Sisk P."/>
            <person name="Stolte C."/>
            <person name="Sykes S."/>
            <person name="Wortman J."/>
            <person name="Nusbaum C."/>
            <person name="Birren B."/>
        </authorList>
    </citation>
    <scope>NUCLEOTIDE SEQUENCE [LARGE SCALE GENOMIC DNA]</scope>
    <source>
        <strain evidence="2">25433</strain>
    </source>
</reference>
<dbReference type="Proteomes" id="UP000030701">
    <property type="component" value="Unassembled WGS sequence"/>
</dbReference>
<feature type="region of interest" description="Disordered" evidence="1">
    <location>
        <begin position="1"/>
        <end position="49"/>
    </location>
</feature>